<reference evidence="5" key="1">
    <citation type="journal article" date="2021" name="mSystems">
        <title>Bacteria and Archaea Synergistically Convert Glycine Betaine to Biogenic Methane in the Formosa Cold Seep of the South China Sea.</title>
        <authorList>
            <person name="Li L."/>
            <person name="Zhang W."/>
            <person name="Zhang S."/>
            <person name="Song L."/>
            <person name="Sun Q."/>
            <person name="Zhang H."/>
            <person name="Xiang H."/>
            <person name="Dong X."/>
        </authorList>
    </citation>
    <scope>NUCLEOTIDE SEQUENCE</scope>
    <source>
        <strain evidence="5">ZWT</strain>
    </source>
</reference>
<organism evidence="5 6">
    <name type="scientific">Oceanirhabdus seepicola</name>
    <dbReference type="NCBI Taxonomy" id="2828781"/>
    <lineage>
        <taxon>Bacteria</taxon>
        <taxon>Bacillati</taxon>
        <taxon>Bacillota</taxon>
        <taxon>Clostridia</taxon>
        <taxon>Eubacteriales</taxon>
        <taxon>Clostridiaceae</taxon>
        <taxon>Oceanirhabdus</taxon>
    </lineage>
</organism>
<keyword evidence="3" id="KW-0411">Iron-sulfur</keyword>
<name>A0A9J6P6N9_9CLOT</name>
<comment type="caution">
    <text evidence="5">The sequence shown here is derived from an EMBL/GenBank/DDBJ whole genome shotgun (WGS) entry which is preliminary data.</text>
</comment>
<reference evidence="5" key="2">
    <citation type="submission" date="2021-04" db="EMBL/GenBank/DDBJ databases">
        <authorList>
            <person name="Dong X."/>
        </authorList>
    </citation>
    <scope>NUCLEOTIDE SEQUENCE</scope>
    <source>
        <strain evidence="5">ZWT</strain>
    </source>
</reference>
<feature type="domain" description="4Fe-4S ferredoxin-type" evidence="4">
    <location>
        <begin position="168"/>
        <end position="193"/>
    </location>
</feature>
<evidence type="ECO:0000256" key="2">
    <source>
        <dbReference type="ARBA" id="ARBA00023004"/>
    </source>
</evidence>
<evidence type="ECO:0000256" key="3">
    <source>
        <dbReference type="ARBA" id="ARBA00023014"/>
    </source>
</evidence>
<keyword evidence="6" id="KW-1185">Reference proteome</keyword>
<proteinExistence type="predicted"/>
<evidence type="ECO:0000259" key="4">
    <source>
        <dbReference type="PROSITE" id="PS51379"/>
    </source>
</evidence>
<dbReference type="AlphaFoldDB" id="A0A9J6P6N9"/>
<gene>
    <name evidence="5" type="ORF">KDK92_21255</name>
</gene>
<dbReference type="InterPro" id="IPR017900">
    <property type="entry name" value="4Fe4S_Fe_S_CS"/>
</dbReference>
<dbReference type="SUPFAM" id="SSF50475">
    <property type="entry name" value="FMN-binding split barrel"/>
    <property type="match status" value="1"/>
</dbReference>
<dbReference type="Gene3D" id="3.30.70.20">
    <property type="match status" value="1"/>
</dbReference>
<dbReference type="GO" id="GO:0051536">
    <property type="term" value="F:iron-sulfur cluster binding"/>
    <property type="evidence" value="ECO:0007669"/>
    <property type="project" value="UniProtKB-KW"/>
</dbReference>
<evidence type="ECO:0000313" key="5">
    <source>
        <dbReference type="EMBL" id="MCM1992259.1"/>
    </source>
</evidence>
<dbReference type="PROSITE" id="PS51379">
    <property type="entry name" value="4FE4S_FER_2"/>
    <property type="match status" value="2"/>
</dbReference>
<dbReference type="Gene3D" id="2.30.110.10">
    <property type="entry name" value="Electron Transport, Fmn-binding Protein, Chain A"/>
    <property type="match status" value="1"/>
</dbReference>
<keyword evidence="1" id="KW-0479">Metal-binding</keyword>
<sequence>MMEIKEIYELINNIGVLVFSTINGDEVHSRIAHFNGCDEDGIYFRTMANKPFGRQLIETGKVTVCGISDSKCLGYEEEGTPNFPPSYTIRLIGDVKKVAPEIIKEKAKTNKALMSAANDIDKYPAMAEGNFVIYKAKGEIFDVDFDCINRDHKLLRKRFSFGGVPFNPAGVRITDACIECGKCKKVCTFKAIEEGTPYKVREDRCDDCGSCLMACPVNAIEESLTF</sequence>
<feature type="domain" description="4Fe-4S ferredoxin-type" evidence="4">
    <location>
        <begin position="196"/>
        <end position="225"/>
    </location>
</feature>
<dbReference type="Pfam" id="PF00037">
    <property type="entry name" value="Fer4"/>
    <property type="match status" value="1"/>
</dbReference>
<dbReference type="InterPro" id="IPR012349">
    <property type="entry name" value="Split_barrel_FMN-bd"/>
</dbReference>
<dbReference type="Pfam" id="PF12800">
    <property type="entry name" value="Fer4_4"/>
    <property type="match status" value="1"/>
</dbReference>
<accession>A0A9J6P6N9</accession>
<dbReference type="Proteomes" id="UP001056429">
    <property type="component" value="Unassembled WGS sequence"/>
</dbReference>
<dbReference type="EMBL" id="JAGSOJ010000005">
    <property type="protein sequence ID" value="MCM1992259.1"/>
    <property type="molecule type" value="Genomic_DNA"/>
</dbReference>
<dbReference type="PROSITE" id="PS00198">
    <property type="entry name" value="4FE4S_FER_1"/>
    <property type="match status" value="1"/>
</dbReference>
<keyword evidence="2" id="KW-0408">Iron</keyword>
<dbReference type="InterPro" id="IPR017896">
    <property type="entry name" value="4Fe4S_Fe-S-bd"/>
</dbReference>
<evidence type="ECO:0000256" key="1">
    <source>
        <dbReference type="ARBA" id="ARBA00022723"/>
    </source>
</evidence>
<dbReference type="GO" id="GO:0046872">
    <property type="term" value="F:metal ion binding"/>
    <property type="evidence" value="ECO:0007669"/>
    <property type="project" value="UniProtKB-KW"/>
</dbReference>
<protein>
    <submittedName>
        <fullName evidence="5">4Fe-4S binding protein</fullName>
    </submittedName>
</protein>
<evidence type="ECO:0000313" key="6">
    <source>
        <dbReference type="Proteomes" id="UP001056429"/>
    </source>
</evidence>
<dbReference type="SUPFAM" id="SSF54862">
    <property type="entry name" value="4Fe-4S ferredoxins"/>
    <property type="match status" value="1"/>
</dbReference>